<evidence type="ECO:0000313" key="6">
    <source>
        <dbReference type="Proteomes" id="UP001142055"/>
    </source>
</evidence>
<comment type="caution">
    <text evidence="5">The sequence shown here is derived from an EMBL/GenBank/DDBJ whole genome shotgun (WGS) entry which is preliminary data.</text>
</comment>
<dbReference type="InterPro" id="IPR001394">
    <property type="entry name" value="Peptidase_C19_UCH"/>
</dbReference>
<organism evidence="5 6">
    <name type="scientific">Blomia tropicalis</name>
    <name type="common">Mite</name>
    <dbReference type="NCBI Taxonomy" id="40697"/>
    <lineage>
        <taxon>Eukaryota</taxon>
        <taxon>Metazoa</taxon>
        <taxon>Ecdysozoa</taxon>
        <taxon>Arthropoda</taxon>
        <taxon>Chelicerata</taxon>
        <taxon>Arachnida</taxon>
        <taxon>Acari</taxon>
        <taxon>Acariformes</taxon>
        <taxon>Sarcoptiformes</taxon>
        <taxon>Astigmata</taxon>
        <taxon>Glycyphagoidea</taxon>
        <taxon>Echimyopodidae</taxon>
        <taxon>Blomia</taxon>
    </lineage>
</organism>
<dbReference type="EMBL" id="JAPWDV010000001">
    <property type="protein sequence ID" value="KAJ6223057.1"/>
    <property type="molecule type" value="Genomic_DNA"/>
</dbReference>
<dbReference type="InterPro" id="IPR028889">
    <property type="entry name" value="USP"/>
</dbReference>
<evidence type="ECO:0000256" key="2">
    <source>
        <dbReference type="ARBA" id="ARBA00012759"/>
    </source>
</evidence>
<evidence type="ECO:0000256" key="1">
    <source>
        <dbReference type="ARBA" id="ARBA00000707"/>
    </source>
</evidence>
<dbReference type="OMA" id="NDIATQK"/>
<protein>
    <recommendedName>
        <fullName evidence="2">ubiquitinyl hydrolase 1</fullName>
        <ecNumber evidence="2">3.4.19.12</ecNumber>
    </recommendedName>
</protein>
<gene>
    <name evidence="5" type="ORF">RDWZM_001602</name>
</gene>
<dbReference type="AlphaFoldDB" id="A0A9Q0MCG8"/>
<dbReference type="PANTHER" id="PTHR21646:SF46">
    <property type="entry name" value="UBIQUITIN CARBOXYL-TERMINAL HYDROLASE"/>
    <property type="match status" value="1"/>
</dbReference>
<evidence type="ECO:0000256" key="3">
    <source>
        <dbReference type="SAM" id="MobiDB-lite"/>
    </source>
</evidence>
<sequence>MCFGRPATYEDNIRTDRVKSSRKCSKTLKQDNGVGKHTSSSSTTITPPVEQYKPTDNKNQTPYVIYCGLDNLGFTCYANSCLQALYTTTKLRSYFLRNESIGPFHRCLSRLFEQMQNYSEEKLEHCNRYASIRPREFIRLFREQRPEFSPGEHDAHEFLTILIELIHREANRVKQYINEETKVLEPKSRSAAWTMHCQYVDRSNWSRLFMGQMETILTCIQCGNQSLSWTAFWQLQVDLMHDHDDNDQNVLEHDHILALSECIQLLEHSEVMNGDSTPFCEQCNRSQPSTKKQTICRAPHYLIVHLKRFTDTGHKIHRRVKIDRNMRLCGKQYSLACCVMHRGDTGQTGHYMTLYQERSKIWVLFDDDSIVDHVSHNEAKRMLQNLAYICMYRSVRIAQNLNEDIQQQAQEPPEINEIE</sequence>
<dbReference type="Proteomes" id="UP001142055">
    <property type="component" value="Chromosome 1"/>
</dbReference>
<dbReference type="InterPro" id="IPR050185">
    <property type="entry name" value="Ub_carboxyl-term_hydrolase"/>
</dbReference>
<dbReference type="Pfam" id="PF00443">
    <property type="entry name" value="UCH"/>
    <property type="match status" value="1"/>
</dbReference>
<dbReference type="GO" id="GO:0016579">
    <property type="term" value="P:protein deubiquitination"/>
    <property type="evidence" value="ECO:0007669"/>
    <property type="project" value="InterPro"/>
</dbReference>
<dbReference type="Gene3D" id="3.90.70.10">
    <property type="entry name" value="Cysteine proteinases"/>
    <property type="match status" value="1"/>
</dbReference>
<evidence type="ECO:0000313" key="5">
    <source>
        <dbReference type="EMBL" id="KAJ6223057.1"/>
    </source>
</evidence>
<dbReference type="PANTHER" id="PTHR21646">
    <property type="entry name" value="UBIQUITIN CARBOXYL-TERMINAL HYDROLASE"/>
    <property type="match status" value="1"/>
</dbReference>
<feature type="domain" description="USP" evidence="4">
    <location>
        <begin position="67"/>
        <end position="395"/>
    </location>
</feature>
<dbReference type="GO" id="GO:0004843">
    <property type="term" value="F:cysteine-type deubiquitinase activity"/>
    <property type="evidence" value="ECO:0007669"/>
    <property type="project" value="UniProtKB-EC"/>
</dbReference>
<keyword evidence="6" id="KW-1185">Reference proteome</keyword>
<reference evidence="5" key="1">
    <citation type="submission" date="2022-12" db="EMBL/GenBank/DDBJ databases">
        <title>Genome assemblies of Blomia tropicalis.</title>
        <authorList>
            <person name="Cui Y."/>
        </authorList>
    </citation>
    <scope>NUCLEOTIDE SEQUENCE</scope>
    <source>
        <tissue evidence="5">Adult mites</tissue>
    </source>
</reference>
<dbReference type="PROSITE" id="PS50235">
    <property type="entry name" value="USP_3"/>
    <property type="match status" value="1"/>
</dbReference>
<dbReference type="EC" id="3.4.19.12" evidence="2"/>
<feature type="region of interest" description="Disordered" evidence="3">
    <location>
        <begin position="28"/>
        <end position="55"/>
    </location>
</feature>
<name>A0A9Q0MCG8_BLOTA</name>
<comment type="catalytic activity">
    <reaction evidence="1">
        <text>Thiol-dependent hydrolysis of ester, thioester, amide, peptide and isopeptide bonds formed by the C-terminal Gly of ubiquitin (a 76-residue protein attached to proteins as an intracellular targeting signal).</text>
        <dbReference type="EC" id="3.4.19.12"/>
    </reaction>
</comment>
<dbReference type="SUPFAM" id="SSF54001">
    <property type="entry name" value="Cysteine proteinases"/>
    <property type="match status" value="1"/>
</dbReference>
<proteinExistence type="predicted"/>
<evidence type="ECO:0000259" key="4">
    <source>
        <dbReference type="PROSITE" id="PS50235"/>
    </source>
</evidence>
<accession>A0A9Q0MCG8</accession>
<dbReference type="InterPro" id="IPR038765">
    <property type="entry name" value="Papain-like_cys_pep_sf"/>
</dbReference>
<dbReference type="CDD" id="cd02257">
    <property type="entry name" value="Peptidase_C19"/>
    <property type="match status" value="1"/>
</dbReference>